<evidence type="ECO:0000256" key="2">
    <source>
        <dbReference type="ARBA" id="ARBA00022801"/>
    </source>
</evidence>
<keyword evidence="3" id="KW-0862">Zinc</keyword>
<dbReference type="EMBL" id="LYXE01000182">
    <property type="protein sequence ID" value="PDV96753.1"/>
    <property type="molecule type" value="Genomic_DNA"/>
</dbReference>
<dbReference type="GO" id="GO:0016810">
    <property type="term" value="F:hydrolase activity, acting on carbon-nitrogen (but not peptide) bonds"/>
    <property type="evidence" value="ECO:0007669"/>
    <property type="project" value="InterPro"/>
</dbReference>
<evidence type="ECO:0000259" key="5">
    <source>
        <dbReference type="Pfam" id="PF22039"/>
    </source>
</evidence>
<dbReference type="Pfam" id="PF01979">
    <property type="entry name" value="Amidohydro_1"/>
    <property type="match status" value="1"/>
</dbReference>
<dbReference type="Gene3D" id="3.20.20.140">
    <property type="entry name" value="Metal-dependent hydrolases"/>
    <property type="match status" value="1"/>
</dbReference>
<dbReference type="InterPro" id="IPR017700">
    <property type="entry name" value="Aminohydrolase_SsnA"/>
</dbReference>
<dbReference type="CDD" id="cd01298">
    <property type="entry name" value="ATZ_TRZ_like"/>
    <property type="match status" value="1"/>
</dbReference>
<keyword evidence="2 6" id="KW-0378">Hydrolase</keyword>
<protein>
    <submittedName>
        <fullName evidence="6">Hydrolase</fullName>
    </submittedName>
</protein>
<feature type="domain" description="Amidohydrolase-related" evidence="4">
    <location>
        <begin position="55"/>
        <end position="412"/>
    </location>
</feature>
<name>A0A2H3KGB5_9CHLR</name>
<dbReference type="GO" id="GO:0046872">
    <property type="term" value="F:metal ion binding"/>
    <property type="evidence" value="ECO:0007669"/>
    <property type="project" value="UniProtKB-KW"/>
</dbReference>
<dbReference type="SUPFAM" id="SSF51556">
    <property type="entry name" value="Metallo-dependent hydrolases"/>
    <property type="match status" value="1"/>
</dbReference>
<dbReference type="Pfam" id="PF22039">
    <property type="entry name" value="HUTI_composite_bact"/>
    <property type="match status" value="1"/>
</dbReference>
<evidence type="ECO:0000313" key="7">
    <source>
        <dbReference type="Proteomes" id="UP000220922"/>
    </source>
</evidence>
<dbReference type="InterPro" id="IPR050287">
    <property type="entry name" value="MTA/SAH_deaminase"/>
</dbReference>
<dbReference type="PANTHER" id="PTHR43794">
    <property type="entry name" value="AMINOHYDROLASE SSNA-RELATED"/>
    <property type="match status" value="1"/>
</dbReference>
<feature type="domain" description="Aminodeoxyfutalosine deaminase/Imidazolonepropionase-like composite" evidence="5">
    <location>
        <begin position="21"/>
        <end position="46"/>
    </location>
</feature>
<comment type="caution">
    <text evidence="6">The sequence shown here is derived from an EMBL/GenBank/DDBJ whole genome shotgun (WGS) entry which is preliminary data.</text>
</comment>
<organism evidence="6 7">
    <name type="scientific">Candidatus Chloroploca asiatica</name>
    <dbReference type="NCBI Taxonomy" id="1506545"/>
    <lineage>
        <taxon>Bacteria</taxon>
        <taxon>Bacillati</taxon>
        <taxon>Chloroflexota</taxon>
        <taxon>Chloroflexia</taxon>
        <taxon>Chloroflexales</taxon>
        <taxon>Chloroflexineae</taxon>
        <taxon>Oscillochloridaceae</taxon>
        <taxon>Candidatus Chloroploca</taxon>
    </lineage>
</organism>
<dbReference type="InterPro" id="IPR006680">
    <property type="entry name" value="Amidohydro-rel"/>
</dbReference>
<evidence type="ECO:0000256" key="3">
    <source>
        <dbReference type="ARBA" id="ARBA00022833"/>
    </source>
</evidence>
<dbReference type="NCBIfam" id="NF005540">
    <property type="entry name" value="PRK07203.1"/>
    <property type="match status" value="1"/>
</dbReference>
<dbReference type="Gene3D" id="2.30.40.10">
    <property type="entry name" value="Urease, subunit C, domain 1"/>
    <property type="match status" value="1"/>
</dbReference>
<evidence type="ECO:0000313" key="6">
    <source>
        <dbReference type="EMBL" id="PDV96753.1"/>
    </source>
</evidence>
<keyword evidence="7" id="KW-1185">Reference proteome</keyword>
<dbReference type="PANTHER" id="PTHR43794:SF11">
    <property type="entry name" value="AMIDOHYDROLASE-RELATED DOMAIN-CONTAINING PROTEIN"/>
    <property type="match status" value="1"/>
</dbReference>
<sequence length="445" mass="47459">MLITNATVVTCDADQRVIPAGAVYYEDDLIVAVGATAELEAAYPAAERLDAHGKLVMPGMICAHTHFYGAFARGMAIPGPAPANFMQVLAQLWWKLDRALTLEDCQYSALVALVDAIRHGTTTLIDHHASPSAIDGSLDALAEAVTASGLRVALCYEVTDRNGPEGSAAGLAENVRFLRRLRERPDPKLGAALGLHASFTLDEATLTRCAEAAHELEACVHIHLGEDPADQADSLARCGKRVAARLDDYGLLGPKTLAAHAIHVDQGELELLQATGTMLSHQPRSNMNNAVGTAAIEQMLAMGLTVGLGNDGFTNNMFTEIHAAYLLHRASSGDPRTLPGDRLLQMAVAHNAQIAARFFPQAVGVLAPGAAADLILLDYYPYTPLTSGNYPWQIVFGLDGSQVTHTICGGQMLMRDRELLTLDEIAIAAHAQRLAPAIWARVASL</sequence>
<dbReference type="InterPro" id="IPR011059">
    <property type="entry name" value="Metal-dep_hydrolase_composite"/>
</dbReference>
<dbReference type="Proteomes" id="UP000220922">
    <property type="component" value="Unassembled WGS sequence"/>
</dbReference>
<evidence type="ECO:0000256" key="1">
    <source>
        <dbReference type="ARBA" id="ARBA00022723"/>
    </source>
</evidence>
<dbReference type="SUPFAM" id="SSF51338">
    <property type="entry name" value="Composite domain of metallo-dependent hydrolases"/>
    <property type="match status" value="1"/>
</dbReference>
<proteinExistence type="predicted"/>
<keyword evidence="1" id="KW-0479">Metal-binding</keyword>
<accession>A0A2H3KGB5</accession>
<reference evidence="6 7" key="1">
    <citation type="submission" date="2016-05" db="EMBL/GenBank/DDBJ databases">
        <authorList>
            <person name="Lavstsen T."/>
            <person name="Jespersen J.S."/>
        </authorList>
    </citation>
    <scope>NUCLEOTIDE SEQUENCE [LARGE SCALE GENOMIC DNA]</scope>
    <source>
        <strain evidence="6 7">B7-9</strain>
    </source>
</reference>
<dbReference type="InterPro" id="IPR032466">
    <property type="entry name" value="Metal_Hydrolase"/>
</dbReference>
<dbReference type="OrthoDB" id="9807210at2"/>
<dbReference type="RefSeq" id="WP_097655140.1">
    <property type="nucleotide sequence ID" value="NZ_LYXE01000182.1"/>
</dbReference>
<dbReference type="AlphaFoldDB" id="A0A2H3KGB5"/>
<dbReference type="NCBIfam" id="TIGR03314">
    <property type="entry name" value="Se_ssnA"/>
    <property type="match status" value="1"/>
</dbReference>
<gene>
    <name evidence="6" type="ORF">A9Q02_05885</name>
</gene>
<dbReference type="InterPro" id="IPR054418">
    <property type="entry name" value="MQNX/HUTI_composite_N"/>
</dbReference>
<evidence type="ECO:0000259" key="4">
    <source>
        <dbReference type="Pfam" id="PF01979"/>
    </source>
</evidence>